<gene>
    <name evidence="1" type="ORF">POCTA_138.1.T0310215</name>
</gene>
<sequence length="53" mass="6179">MIISRPKNMPKIAIPHDRFNAKALVNRENRFYVKNQSLRAKEQQLQTIGVEAD</sequence>
<dbReference type="EMBL" id="CAJJDP010000031">
    <property type="protein sequence ID" value="CAD8155951.1"/>
    <property type="molecule type" value="Genomic_DNA"/>
</dbReference>
<dbReference type="AlphaFoldDB" id="A0A8S1TPG0"/>
<evidence type="ECO:0000313" key="1">
    <source>
        <dbReference type="EMBL" id="CAD8155951.1"/>
    </source>
</evidence>
<evidence type="ECO:0000313" key="2">
    <source>
        <dbReference type="Proteomes" id="UP000683925"/>
    </source>
</evidence>
<proteinExistence type="predicted"/>
<dbReference type="Proteomes" id="UP000683925">
    <property type="component" value="Unassembled WGS sequence"/>
</dbReference>
<comment type="caution">
    <text evidence="1">The sequence shown here is derived from an EMBL/GenBank/DDBJ whole genome shotgun (WGS) entry which is preliminary data.</text>
</comment>
<reference evidence="1" key="1">
    <citation type="submission" date="2021-01" db="EMBL/GenBank/DDBJ databases">
        <authorList>
            <consortium name="Genoscope - CEA"/>
            <person name="William W."/>
        </authorList>
    </citation>
    <scope>NUCLEOTIDE SEQUENCE</scope>
</reference>
<keyword evidence="2" id="KW-1185">Reference proteome</keyword>
<name>A0A8S1TPG0_PAROT</name>
<dbReference type="OrthoDB" id="1926212at2759"/>
<protein>
    <submittedName>
        <fullName evidence="1">Uncharacterized protein</fullName>
    </submittedName>
</protein>
<organism evidence="1 2">
    <name type="scientific">Paramecium octaurelia</name>
    <dbReference type="NCBI Taxonomy" id="43137"/>
    <lineage>
        <taxon>Eukaryota</taxon>
        <taxon>Sar</taxon>
        <taxon>Alveolata</taxon>
        <taxon>Ciliophora</taxon>
        <taxon>Intramacronucleata</taxon>
        <taxon>Oligohymenophorea</taxon>
        <taxon>Peniculida</taxon>
        <taxon>Parameciidae</taxon>
        <taxon>Paramecium</taxon>
    </lineage>
</organism>
<accession>A0A8S1TPG0</accession>